<keyword evidence="9 10" id="KW-0998">Cell outer membrane</keyword>
<comment type="similarity">
    <text evidence="10 11">Belongs to the TonB-dependent receptor family.</text>
</comment>
<dbReference type="eggNOG" id="COG4771">
    <property type="taxonomic scope" value="Bacteria"/>
</dbReference>
<dbReference type="SUPFAM" id="SSF56935">
    <property type="entry name" value="Porins"/>
    <property type="match status" value="1"/>
</dbReference>
<dbReference type="KEGG" id="sfu:Sfum_2744"/>
<evidence type="ECO:0000256" key="9">
    <source>
        <dbReference type="ARBA" id="ARBA00023237"/>
    </source>
</evidence>
<dbReference type="GO" id="GO:0009279">
    <property type="term" value="C:cell outer membrane"/>
    <property type="evidence" value="ECO:0007669"/>
    <property type="project" value="UniProtKB-SubCell"/>
</dbReference>
<dbReference type="Gene3D" id="2.40.170.20">
    <property type="entry name" value="TonB-dependent receptor, beta-barrel domain"/>
    <property type="match status" value="1"/>
</dbReference>
<dbReference type="InterPro" id="IPR037066">
    <property type="entry name" value="Plug_dom_sf"/>
</dbReference>
<evidence type="ECO:0000256" key="4">
    <source>
        <dbReference type="ARBA" id="ARBA00022692"/>
    </source>
</evidence>
<dbReference type="PANTHER" id="PTHR30069">
    <property type="entry name" value="TONB-DEPENDENT OUTER MEMBRANE RECEPTOR"/>
    <property type="match status" value="1"/>
</dbReference>
<keyword evidence="17" id="KW-1185">Reference proteome</keyword>
<evidence type="ECO:0000256" key="1">
    <source>
        <dbReference type="ARBA" id="ARBA00004571"/>
    </source>
</evidence>
<evidence type="ECO:0000256" key="6">
    <source>
        <dbReference type="ARBA" id="ARBA00023077"/>
    </source>
</evidence>
<dbReference type="InterPro" id="IPR000531">
    <property type="entry name" value="Beta-barrel_TonB"/>
</dbReference>
<evidence type="ECO:0000256" key="7">
    <source>
        <dbReference type="ARBA" id="ARBA00023136"/>
    </source>
</evidence>
<dbReference type="OrthoDB" id="9763670at2"/>
<dbReference type="GO" id="GO:0044718">
    <property type="term" value="P:siderophore transmembrane transport"/>
    <property type="evidence" value="ECO:0007669"/>
    <property type="project" value="TreeGrafter"/>
</dbReference>
<feature type="chain" id="PRO_5002627315" evidence="13">
    <location>
        <begin position="24"/>
        <end position="701"/>
    </location>
</feature>
<dbReference type="RefSeq" id="WP_011699589.1">
    <property type="nucleotide sequence ID" value="NC_008554.1"/>
</dbReference>
<protein>
    <submittedName>
        <fullName evidence="16">TonB-dependent receptor</fullName>
    </submittedName>
</protein>
<dbReference type="PROSITE" id="PS52016">
    <property type="entry name" value="TONB_DEPENDENT_REC_3"/>
    <property type="match status" value="1"/>
</dbReference>
<dbReference type="Proteomes" id="UP000001784">
    <property type="component" value="Chromosome"/>
</dbReference>
<evidence type="ECO:0000256" key="13">
    <source>
        <dbReference type="SAM" id="SignalP"/>
    </source>
</evidence>
<feature type="signal peptide" evidence="13">
    <location>
        <begin position="1"/>
        <end position="23"/>
    </location>
</feature>
<feature type="domain" description="TonB-dependent receptor plug" evidence="15">
    <location>
        <begin position="70"/>
        <end position="177"/>
    </location>
</feature>
<dbReference type="InterPro" id="IPR012910">
    <property type="entry name" value="Plug_dom"/>
</dbReference>
<evidence type="ECO:0000256" key="10">
    <source>
        <dbReference type="PROSITE-ProRule" id="PRU01360"/>
    </source>
</evidence>
<sequence precursor="true">MKHAVCTWALAGLTFLVLFTATAEESLSQTPRTAVSQAEMQPGSTSATDDANQTRLEELVVTATRLPIPAKDLPVPVQVISRKQIAESHADDLSELLTEFLPEHFQKYPGALSSVSIRGFRTDTTGTDIKGHVLLLIDGHRAGTGNIAVIPVENVERIEIVRGPGSVVYGSAAMGGVVNVITRKGKGEPTGNGAFEFGSAEYVKGRAGFSGGFFDNRLGVSVTGRTISRGDYDRGNGNTVVNTGYNDQAYSASLFAAPHPDHTLFAVGNYFEAWDVGTPNPDYSSPNRIDNKDIERGYGSVDYDGALPDWGMNWHLSYYNVFDSNRWNYPALTYGYSSATTETRTQGVRSQFSLPTFSAGRLLLGFDWDGIDVNSFTKPAGSPWSPDSRYDNYAFFAEEKINWNKFTFLAGVRYDIFQEDLLPTEGLQVNPTSEQFGHVSWRTGLTYAFLDWLTARGAVGTAFRIPAADELAGRYQAGTWMKIVGNPDLEPESTITYEAGLDFDYAGWKGGIGFFYTDYTDRISGGFPACVDGDCTWTTYKNVEGAVFSAIEGNVGYKHSLAFHGHELSVRPFLNFVYYTQRKLEDAAYAKLLKSDSVPYVPLWDVTGGIEVNINRKVNFIFSGFYTGAEKQQDFDWTSPTYGTAVDKGGFVVLAARLAFRPVKHFELFLVTENLTDRDYCFVDGYPMPGRTIRGGMEARF</sequence>
<evidence type="ECO:0000256" key="12">
    <source>
        <dbReference type="SAM" id="MobiDB-lite"/>
    </source>
</evidence>
<dbReference type="PANTHER" id="PTHR30069:SF29">
    <property type="entry name" value="HEMOGLOBIN AND HEMOGLOBIN-HAPTOGLOBIN-BINDING PROTEIN 1-RELATED"/>
    <property type="match status" value="1"/>
</dbReference>
<evidence type="ECO:0000259" key="15">
    <source>
        <dbReference type="Pfam" id="PF07715"/>
    </source>
</evidence>
<keyword evidence="3 10" id="KW-1134">Transmembrane beta strand</keyword>
<dbReference type="GO" id="GO:0015344">
    <property type="term" value="F:siderophore uptake transmembrane transporter activity"/>
    <property type="evidence" value="ECO:0007669"/>
    <property type="project" value="TreeGrafter"/>
</dbReference>
<accession>A0LLX0</accession>
<keyword evidence="6 11" id="KW-0798">TonB box</keyword>
<dbReference type="Pfam" id="PF00593">
    <property type="entry name" value="TonB_dep_Rec_b-barrel"/>
    <property type="match status" value="1"/>
</dbReference>
<keyword evidence="2 10" id="KW-0813">Transport</keyword>
<evidence type="ECO:0000256" key="5">
    <source>
        <dbReference type="ARBA" id="ARBA00022729"/>
    </source>
</evidence>
<dbReference type="CDD" id="cd01347">
    <property type="entry name" value="ligand_gated_channel"/>
    <property type="match status" value="1"/>
</dbReference>
<feature type="domain" description="TonB-dependent receptor-like beta-barrel" evidence="14">
    <location>
        <begin position="236"/>
        <end position="675"/>
    </location>
</feature>
<gene>
    <name evidence="16" type="ordered locus">Sfum_2744</name>
</gene>
<keyword evidence="4 10" id="KW-0812">Transmembrane</keyword>
<comment type="subcellular location">
    <subcellularLocation>
        <location evidence="1 10">Cell outer membrane</location>
        <topology evidence="1 10">Multi-pass membrane protein</topology>
    </subcellularLocation>
</comment>
<feature type="region of interest" description="Disordered" evidence="12">
    <location>
        <begin position="29"/>
        <end position="51"/>
    </location>
</feature>
<evidence type="ECO:0000256" key="11">
    <source>
        <dbReference type="RuleBase" id="RU003357"/>
    </source>
</evidence>
<dbReference type="InParanoid" id="A0LLX0"/>
<keyword evidence="8 16" id="KW-0675">Receptor</keyword>
<dbReference type="AlphaFoldDB" id="A0LLX0"/>
<dbReference type="STRING" id="335543.Sfum_2744"/>
<evidence type="ECO:0000313" key="17">
    <source>
        <dbReference type="Proteomes" id="UP000001784"/>
    </source>
</evidence>
<dbReference type="HOGENOM" id="CLU_008287_18_0_7"/>
<organism evidence="16 17">
    <name type="scientific">Syntrophobacter fumaroxidans (strain DSM 10017 / MPOB)</name>
    <dbReference type="NCBI Taxonomy" id="335543"/>
    <lineage>
        <taxon>Bacteria</taxon>
        <taxon>Pseudomonadati</taxon>
        <taxon>Thermodesulfobacteriota</taxon>
        <taxon>Syntrophobacteria</taxon>
        <taxon>Syntrophobacterales</taxon>
        <taxon>Syntrophobacteraceae</taxon>
        <taxon>Syntrophobacter</taxon>
    </lineage>
</organism>
<name>A0LLX0_SYNFM</name>
<dbReference type="EMBL" id="CP000478">
    <property type="protein sequence ID" value="ABK18422.1"/>
    <property type="molecule type" value="Genomic_DNA"/>
</dbReference>
<evidence type="ECO:0000259" key="14">
    <source>
        <dbReference type="Pfam" id="PF00593"/>
    </source>
</evidence>
<keyword evidence="5 13" id="KW-0732">Signal</keyword>
<dbReference type="InterPro" id="IPR039426">
    <property type="entry name" value="TonB-dep_rcpt-like"/>
</dbReference>
<evidence type="ECO:0000256" key="3">
    <source>
        <dbReference type="ARBA" id="ARBA00022452"/>
    </source>
</evidence>
<proteinExistence type="inferred from homology"/>
<keyword evidence="7 10" id="KW-0472">Membrane</keyword>
<dbReference type="InterPro" id="IPR036942">
    <property type="entry name" value="Beta-barrel_TonB_sf"/>
</dbReference>
<evidence type="ECO:0000256" key="8">
    <source>
        <dbReference type="ARBA" id="ARBA00023170"/>
    </source>
</evidence>
<reference evidence="16 17" key="1">
    <citation type="submission" date="2006-10" db="EMBL/GenBank/DDBJ databases">
        <title>Complete sequence of Syntrophobacter fumaroxidans MPOB.</title>
        <authorList>
            <consortium name="US DOE Joint Genome Institute"/>
            <person name="Copeland A."/>
            <person name="Lucas S."/>
            <person name="Lapidus A."/>
            <person name="Barry K."/>
            <person name="Detter J.C."/>
            <person name="Glavina del Rio T."/>
            <person name="Hammon N."/>
            <person name="Israni S."/>
            <person name="Pitluck S."/>
            <person name="Goltsman E.G."/>
            <person name="Martinez M."/>
            <person name="Schmutz J."/>
            <person name="Larimer F."/>
            <person name="Land M."/>
            <person name="Hauser L."/>
            <person name="Kyrpides N."/>
            <person name="Kim E."/>
            <person name="Boone D.R."/>
            <person name="Brockman F."/>
            <person name="Culley D."/>
            <person name="Ferry J."/>
            <person name="Gunsalus R."/>
            <person name="McInerney M.J."/>
            <person name="Morrison M."/>
            <person name="Plugge C."/>
            <person name="Rohlin L."/>
            <person name="Scholten J."/>
            <person name="Sieber J."/>
            <person name="Stams A.J.M."/>
            <person name="Worm P."/>
            <person name="Henstra A.M."/>
            <person name="Richardson P."/>
        </authorList>
    </citation>
    <scope>NUCLEOTIDE SEQUENCE [LARGE SCALE GENOMIC DNA]</scope>
    <source>
        <strain evidence="17">DSM 10017 / MPOB</strain>
    </source>
</reference>
<evidence type="ECO:0000313" key="16">
    <source>
        <dbReference type="EMBL" id="ABK18422.1"/>
    </source>
</evidence>
<evidence type="ECO:0000256" key="2">
    <source>
        <dbReference type="ARBA" id="ARBA00022448"/>
    </source>
</evidence>
<dbReference type="FunCoup" id="A0LLX0">
    <property type="interactions" value="146"/>
</dbReference>
<dbReference type="Pfam" id="PF07715">
    <property type="entry name" value="Plug"/>
    <property type="match status" value="1"/>
</dbReference>
<dbReference type="Gene3D" id="2.170.130.10">
    <property type="entry name" value="TonB-dependent receptor, plug domain"/>
    <property type="match status" value="1"/>
</dbReference>